<dbReference type="SUPFAM" id="SSF46689">
    <property type="entry name" value="Homeodomain-like"/>
    <property type="match status" value="1"/>
</dbReference>
<dbReference type="PANTHER" id="PTHR43280">
    <property type="entry name" value="ARAC-FAMILY TRANSCRIPTIONAL REGULATOR"/>
    <property type="match status" value="1"/>
</dbReference>
<dbReference type="GO" id="GO:0043565">
    <property type="term" value="F:sequence-specific DNA binding"/>
    <property type="evidence" value="ECO:0007669"/>
    <property type="project" value="InterPro"/>
</dbReference>
<feature type="compositionally biased region" description="Basic and acidic residues" evidence="4">
    <location>
        <begin position="1"/>
        <end position="13"/>
    </location>
</feature>
<feature type="region of interest" description="Disordered" evidence="4">
    <location>
        <begin position="1"/>
        <end position="22"/>
    </location>
</feature>
<accession>A0A1H3YW50</accession>
<dbReference type="OrthoDB" id="9793451at2"/>
<evidence type="ECO:0000313" key="6">
    <source>
        <dbReference type="EMBL" id="SEA15421.1"/>
    </source>
</evidence>
<dbReference type="InterPro" id="IPR009057">
    <property type="entry name" value="Homeodomain-like_sf"/>
</dbReference>
<keyword evidence="7" id="KW-1185">Reference proteome</keyword>
<dbReference type="Gene3D" id="1.10.10.60">
    <property type="entry name" value="Homeodomain-like"/>
    <property type="match status" value="1"/>
</dbReference>
<dbReference type="GO" id="GO:0003700">
    <property type="term" value="F:DNA-binding transcription factor activity"/>
    <property type="evidence" value="ECO:0007669"/>
    <property type="project" value="InterPro"/>
</dbReference>
<dbReference type="STRING" id="551991.SAMN05192529_10974"/>
<dbReference type="PANTHER" id="PTHR43280:SF32">
    <property type="entry name" value="TRANSCRIPTIONAL REGULATORY PROTEIN"/>
    <property type="match status" value="1"/>
</dbReference>
<sequence length="286" mass="32399">MQDSKEILQHKGGESGLGVRISSDDNHHLTEKEYQLLLRPHRMRFFFLVFVQTGSLTYTVDMNKMDVSDNQLLFVLPNQIFTPPASAPSDSRYFKMGFDEKTLALLPETFAFLMTPDAGQKVQFDPEQGTRLVTIFQTLNKLLYSTAQVAPEIILAHLNVLLTEINCTYATSRPNLRAGNAKWSKYIAFKLAVENNLSAENSVQEVAQQLAVSTNRLYGIVKGFSGLSPKEFMIHRLMTEAGRRLRYSGTSVKEVAYELGFNDPDYFSRLFKKNTGRSISEFLSEK</sequence>
<dbReference type="EMBL" id="FNQY01000009">
    <property type="protein sequence ID" value="SEA15421.1"/>
    <property type="molecule type" value="Genomic_DNA"/>
</dbReference>
<reference evidence="6 7" key="1">
    <citation type="submission" date="2016-10" db="EMBL/GenBank/DDBJ databases">
        <authorList>
            <person name="de Groot N.N."/>
        </authorList>
    </citation>
    <scope>NUCLEOTIDE SEQUENCE [LARGE SCALE GENOMIC DNA]</scope>
    <source>
        <strain evidence="6 7">Vu-144</strain>
    </source>
</reference>
<evidence type="ECO:0000313" key="7">
    <source>
        <dbReference type="Proteomes" id="UP000199041"/>
    </source>
</evidence>
<dbReference type="Pfam" id="PF12833">
    <property type="entry name" value="HTH_18"/>
    <property type="match status" value="1"/>
</dbReference>
<evidence type="ECO:0000259" key="5">
    <source>
        <dbReference type="PROSITE" id="PS01124"/>
    </source>
</evidence>
<evidence type="ECO:0000256" key="2">
    <source>
        <dbReference type="ARBA" id="ARBA00023125"/>
    </source>
</evidence>
<evidence type="ECO:0000256" key="3">
    <source>
        <dbReference type="ARBA" id="ARBA00023163"/>
    </source>
</evidence>
<dbReference type="InterPro" id="IPR037923">
    <property type="entry name" value="HTH-like"/>
</dbReference>
<feature type="domain" description="HTH araC/xylS-type" evidence="5">
    <location>
        <begin position="193"/>
        <end position="285"/>
    </location>
</feature>
<proteinExistence type="predicted"/>
<keyword evidence="3" id="KW-0804">Transcription</keyword>
<keyword evidence="2 6" id="KW-0238">DNA-binding</keyword>
<evidence type="ECO:0000256" key="1">
    <source>
        <dbReference type="ARBA" id="ARBA00023015"/>
    </source>
</evidence>
<dbReference type="RefSeq" id="WP_091397083.1">
    <property type="nucleotide sequence ID" value="NZ_FNQY01000009.1"/>
</dbReference>
<dbReference type="SUPFAM" id="SSF51215">
    <property type="entry name" value="Regulatory protein AraC"/>
    <property type="match status" value="1"/>
</dbReference>
<dbReference type="SMART" id="SM00342">
    <property type="entry name" value="HTH_ARAC"/>
    <property type="match status" value="1"/>
</dbReference>
<protein>
    <submittedName>
        <fullName evidence="6">AraC-type DNA-binding protein</fullName>
    </submittedName>
</protein>
<name>A0A1H3YW50_9BACT</name>
<organism evidence="6 7">
    <name type="scientific">Arachidicoccus rhizosphaerae</name>
    <dbReference type="NCBI Taxonomy" id="551991"/>
    <lineage>
        <taxon>Bacteria</taxon>
        <taxon>Pseudomonadati</taxon>
        <taxon>Bacteroidota</taxon>
        <taxon>Chitinophagia</taxon>
        <taxon>Chitinophagales</taxon>
        <taxon>Chitinophagaceae</taxon>
        <taxon>Arachidicoccus</taxon>
    </lineage>
</organism>
<dbReference type="AlphaFoldDB" id="A0A1H3YW50"/>
<gene>
    <name evidence="6" type="ORF">SAMN05192529_10974</name>
</gene>
<dbReference type="PROSITE" id="PS01124">
    <property type="entry name" value="HTH_ARAC_FAMILY_2"/>
    <property type="match status" value="1"/>
</dbReference>
<evidence type="ECO:0000256" key="4">
    <source>
        <dbReference type="SAM" id="MobiDB-lite"/>
    </source>
</evidence>
<dbReference type="Proteomes" id="UP000199041">
    <property type="component" value="Unassembled WGS sequence"/>
</dbReference>
<dbReference type="InterPro" id="IPR018060">
    <property type="entry name" value="HTH_AraC"/>
</dbReference>
<keyword evidence="1" id="KW-0805">Transcription regulation</keyword>